<evidence type="ECO:0000256" key="1">
    <source>
        <dbReference type="ARBA" id="ARBA00004370"/>
    </source>
</evidence>
<evidence type="ECO:0000313" key="5">
    <source>
        <dbReference type="Proteomes" id="UP000003111"/>
    </source>
</evidence>
<keyword evidence="5" id="KW-1185">Reference proteome</keyword>
<dbReference type="PANTHER" id="PTHR37042:SF4">
    <property type="entry name" value="OUTER MEMBRANE PROTEIN RV1973"/>
    <property type="match status" value="1"/>
</dbReference>
<evidence type="ECO:0000256" key="2">
    <source>
        <dbReference type="ARBA" id="ARBA00023136"/>
    </source>
</evidence>
<name>E2S877_9ACTN</name>
<dbReference type="EMBL" id="ACLF03000002">
    <property type="protein sequence ID" value="EFQ84382.1"/>
    <property type="molecule type" value="Genomic_DNA"/>
</dbReference>
<sequence length="165" mass="17565">MRLQVRAAIERWSTVAVALLVVGAAVLGWSQWRDLREIGAARDVDAAAVEAASTTVTALIGVDANTADDDLADVLDRSTDEFKEQFAAQAETFRDTLTSAQVEASGEVVAAGLVRRDDDSATVVVAATGTVTQGQPGASSPRHYRMTVDLRQTDGRWLVAGMEFV</sequence>
<dbReference type="InterPro" id="IPR032710">
    <property type="entry name" value="NTF2-like_dom_sf"/>
</dbReference>
<comment type="subcellular location">
    <subcellularLocation>
        <location evidence="1">Membrane</location>
    </subcellularLocation>
</comment>
<evidence type="ECO:0000256" key="3">
    <source>
        <dbReference type="SAM" id="Phobius"/>
    </source>
</evidence>
<dbReference type="Gene3D" id="3.10.450.50">
    <property type="match status" value="1"/>
</dbReference>
<organism evidence="4 5">
    <name type="scientific">Aeromicrobium marinum DSM 15272</name>
    <dbReference type="NCBI Taxonomy" id="585531"/>
    <lineage>
        <taxon>Bacteria</taxon>
        <taxon>Bacillati</taxon>
        <taxon>Actinomycetota</taxon>
        <taxon>Actinomycetes</taxon>
        <taxon>Propionibacteriales</taxon>
        <taxon>Nocardioidaceae</taxon>
        <taxon>Aeromicrobium</taxon>
    </lineage>
</organism>
<keyword evidence="3" id="KW-0812">Transmembrane</keyword>
<dbReference type="GO" id="GO:0016020">
    <property type="term" value="C:membrane"/>
    <property type="evidence" value="ECO:0007669"/>
    <property type="project" value="UniProtKB-SubCell"/>
</dbReference>
<keyword evidence="3" id="KW-1133">Transmembrane helix</keyword>
<dbReference type="HOGENOM" id="CLU_072301_0_2_11"/>
<proteinExistence type="predicted"/>
<dbReference type="STRING" id="585531.HMPREF0063_10234"/>
<reference evidence="4" key="1">
    <citation type="submission" date="2010-08" db="EMBL/GenBank/DDBJ databases">
        <authorList>
            <person name="Muzny D."/>
            <person name="Qin X."/>
            <person name="Buhay C."/>
            <person name="Dugan-Rocha S."/>
            <person name="Ding Y."/>
            <person name="Chen G."/>
            <person name="Hawes A."/>
            <person name="Holder M."/>
            <person name="Jhangiani S."/>
            <person name="Johnson A."/>
            <person name="Khan Z."/>
            <person name="Li Z."/>
            <person name="Liu W."/>
            <person name="Liu X."/>
            <person name="Perez L."/>
            <person name="Shen H."/>
            <person name="Wang Q."/>
            <person name="Watt J."/>
            <person name="Xi L."/>
            <person name="Xin Y."/>
            <person name="Zhou J."/>
            <person name="Deng J."/>
            <person name="Jiang H."/>
            <person name="Liu Y."/>
            <person name="Qu J."/>
            <person name="Song X.-Z."/>
            <person name="Zhang L."/>
            <person name="Villasana D."/>
            <person name="Johnson A."/>
            <person name="Liu J."/>
            <person name="Liyanage D."/>
            <person name="Lorensuhewa L."/>
            <person name="Robinson T."/>
            <person name="Song A."/>
            <person name="Song B.-B."/>
            <person name="Dinh H."/>
            <person name="Thornton R."/>
            <person name="Coyle M."/>
            <person name="Francisco L."/>
            <person name="Jackson L."/>
            <person name="Javaid M."/>
            <person name="Korchina V."/>
            <person name="Kovar C."/>
            <person name="Mata R."/>
            <person name="Mathew T."/>
            <person name="Ngo R."/>
            <person name="Nguyen L."/>
            <person name="Nguyen N."/>
            <person name="Okwuonu G."/>
            <person name="Ongeri F."/>
            <person name="Pham C."/>
            <person name="Simmons D."/>
            <person name="Wilczek-Boney K."/>
            <person name="Hale W."/>
            <person name="Jakkamsetti A."/>
            <person name="Pham P."/>
            <person name="Ruth R."/>
            <person name="San Lucas F."/>
            <person name="Warren J."/>
            <person name="Zhang J."/>
            <person name="Zhao Z."/>
            <person name="Zhou C."/>
            <person name="Zhu D."/>
            <person name="Lee S."/>
            <person name="Bess C."/>
            <person name="Blankenburg K."/>
            <person name="Forbes L."/>
            <person name="Fu Q."/>
            <person name="Gubbala S."/>
            <person name="Hirani K."/>
            <person name="Jayaseelan J.C."/>
            <person name="Lara F."/>
            <person name="Munidasa M."/>
            <person name="Palculict T."/>
            <person name="Patil S."/>
            <person name="Pu L.-L."/>
            <person name="Saada N."/>
            <person name="Tang L."/>
            <person name="Weissenberger G."/>
            <person name="Zhu Y."/>
            <person name="Hemphill L."/>
            <person name="Shang Y."/>
            <person name="Youmans B."/>
            <person name="Ayvaz T."/>
            <person name="Ross M."/>
            <person name="Santibanez J."/>
            <person name="Aqrawi P."/>
            <person name="Gross S."/>
            <person name="Joshi V."/>
            <person name="Fowler G."/>
            <person name="Nazareth L."/>
            <person name="Reid J."/>
            <person name="Worley K."/>
            <person name="Petrosino J."/>
            <person name="Highlander S."/>
            <person name="Gibbs R."/>
        </authorList>
    </citation>
    <scope>NUCLEOTIDE SEQUENCE [LARGE SCALE GENOMIC DNA]</scope>
    <source>
        <strain evidence="4">DSM 15272</strain>
    </source>
</reference>
<dbReference type="SUPFAM" id="SSF54427">
    <property type="entry name" value="NTF2-like"/>
    <property type="match status" value="1"/>
</dbReference>
<accession>E2S877</accession>
<dbReference type="AlphaFoldDB" id="E2S877"/>
<dbReference type="eggNOG" id="ENOG5030J0Q">
    <property type="taxonomic scope" value="Bacteria"/>
</dbReference>
<evidence type="ECO:0008006" key="6">
    <source>
        <dbReference type="Google" id="ProtNLM"/>
    </source>
</evidence>
<dbReference type="Proteomes" id="UP000003111">
    <property type="component" value="Unassembled WGS sequence"/>
</dbReference>
<gene>
    <name evidence="4" type="ORF">HMPREF0063_10234</name>
</gene>
<keyword evidence="2 3" id="KW-0472">Membrane</keyword>
<protein>
    <recommendedName>
        <fullName evidence="6">Mce-associated membrane protein</fullName>
    </recommendedName>
</protein>
<feature type="transmembrane region" description="Helical" evidence="3">
    <location>
        <begin position="12"/>
        <end position="32"/>
    </location>
</feature>
<evidence type="ECO:0000313" key="4">
    <source>
        <dbReference type="EMBL" id="EFQ84382.1"/>
    </source>
</evidence>
<comment type="caution">
    <text evidence="4">The sequence shown here is derived from an EMBL/GenBank/DDBJ whole genome shotgun (WGS) entry which is preliminary data.</text>
</comment>
<dbReference type="PANTHER" id="PTHR37042">
    <property type="entry name" value="OUTER MEMBRANE PROTEIN RV1973"/>
    <property type="match status" value="1"/>
</dbReference>